<keyword evidence="1" id="KW-0175">Coiled coil</keyword>
<feature type="region of interest" description="Disordered" evidence="2">
    <location>
        <begin position="55"/>
        <end position="88"/>
    </location>
</feature>
<keyword evidence="4" id="KW-1185">Reference proteome</keyword>
<feature type="compositionally biased region" description="Low complexity" evidence="2">
    <location>
        <begin position="129"/>
        <end position="149"/>
    </location>
</feature>
<feature type="region of interest" description="Disordered" evidence="2">
    <location>
        <begin position="492"/>
        <end position="511"/>
    </location>
</feature>
<protein>
    <submittedName>
        <fullName evidence="3">Uncharacterized protein</fullName>
    </submittedName>
</protein>
<feature type="region of interest" description="Disordered" evidence="2">
    <location>
        <begin position="685"/>
        <end position="755"/>
    </location>
</feature>
<organism evidence="3 4">
    <name type="scientific">Chlorella ohadii</name>
    <dbReference type="NCBI Taxonomy" id="2649997"/>
    <lineage>
        <taxon>Eukaryota</taxon>
        <taxon>Viridiplantae</taxon>
        <taxon>Chlorophyta</taxon>
        <taxon>core chlorophytes</taxon>
        <taxon>Trebouxiophyceae</taxon>
        <taxon>Chlorellales</taxon>
        <taxon>Chlorellaceae</taxon>
        <taxon>Chlorella clade</taxon>
        <taxon>Chlorella</taxon>
    </lineage>
</organism>
<dbReference type="Proteomes" id="UP001205105">
    <property type="component" value="Unassembled WGS sequence"/>
</dbReference>
<evidence type="ECO:0000313" key="4">
    <source>
        <dbReference type="Proteomes" id="UP001205105"/>
    </source>
</evidence>
<dbReference type="AlphaFoldDB" id="A0AAD5H571"/>
<dbReference type="EMBL" id="JADXDR010000095">
    <property type="protein sequence ID" value="KAI7839797.1"/>
    <property type="molecule type" value="Genomic_DNA"/>
</dbReference>
<feature type="region of interest" description="Disordered" evidence="2">
    <location>
        <begin position="120"/>
        <end position="150"/>
    </location>
</feature>
<feature type="coiled-coil region" evidence="1">
    <location>
        <begin position="652"/>
        <end position="685"/>
    </location>
</feature>
<dbReference type="InterPro" id="IPR038538">
    <property type="entry name" value="MTERF_sf"/>
</dbReference>
<evidence type="ECO:0000256" key="2">
    <source>
        <dbReference type="SAM" id="MobiDB-lite"/>
    </source>
</evidence>
<gene>
    <name evidence="3" type="ORF">COHA_006596</name>
</gene>
<feature type="compositionally biased region" description="Low complexity" evidence="2">
    <location>
        <begin position="492"/>
        <end position="507"/>
    </location>
</feature>
<comment type="caution">
    <text evidence="3">The sequence shown here is derived from an EMBL/GenBank/DDBJ whole genome shotgun (WGS) entry which is preliminary data.</text>
</comment>
<proteinExistence type="predicted"/>
<accession>A0AAD5H571</accession>
<name>A0AAD5H571_9CHLO</name>
<dbReference type="Gene3D" id="1.25.70.10">
    <property type="entry name" value="Transcription termination factor 3, mitochondrial"/>
    <property type="match status" value="1"/>
</dbReference>
<evidence type="ECO:0000256" key="1">
    <source>
        <dbReference type="SAM" id="Coils"/>
    </source>
</evidence>
<feature type="region of interest" description="Disordered" evidence="2">
    <location>
        <begin position="525"/>
        <end position="561"/>
    </location>
</feature>
<feature type="compositionally biased region" description="Low complexity" evidence="2">
    <location>
        <begin position="695"/>
        <end position="755"/>
    </location>
</feature>
<reference evidence="3" key="1">
    <citation type="submission" date="2020-11" db="EMBL/GenBank/DDBJ databases">
        <title>Chlorella ohadii genome sequencing and assembly.</title>
        <authorList>
            <person name="Murik O."/>
            <person name="Treves H."/>
            <person name="Kedem I."/>
            <person name="Shotland Y."/>
            <person name="Kaplan A."/>
        </authorList>
    </citation>
    <scope>NUCLEOTIDE SEQUENCE</scope>
    <source>
        <strain evidence="3">1</strain>
    </source>
</reference>
<evidence type="ECO:0000313" key="3">
    <source>
        <dbReference type="EMBL" id="KAI7839797.1"/>
    </source>
</evidence>
<sequence length="755" mass="78238">MRVAWFITLAAVRRRATPGGDALERSALATCAAMVQNPGALLASPHRCLASSACSQSSDSASRPGATPDQPAAAGGGGGAGSGAATLKPRTKVEQFRPGMEDFVKQMFAADLDALPADEAAEAAERQEQAGGAVQQQQDPAAAQAGDAAAGEEAEAAAAAAAAAEALLADVDPAIVWKREKRLKQLLGGAGGSIKVFEAWLKANKEGVAAFRTAAAATLAQQAGRTYPARQAAVVEELVVWLFRAKRTHLLQPSERQPSKQLAQLSLEEAIALLTKQLGIRGGHVPGVLERCPSLLGRLPPAETLDALQELFGGWMELGAAVVHSPSILLMGVDKVKRRLEVLALLTHGTLRDAASLVAQYPTLLGSGESQLADNARFLGTLLPLRPYNTLLQRFPYLLSTPLERRLRGLQRQLAREAPELAALDLQLLVSQQPTLLLKKPAEVVAQWRLLSAAAARVPGWQDELAAMSAPAAAAQQAQQVQQAASSAAAAAEAEAASGSQGEAEQQPSEAEQWLADMLASLPGGGGGFEPLSSSQDVASSGGRAEAEAEGKAEAEEEAEAAPAWFHQDAAGEAAAAARGAFGTQQRPWADSDRLRARQLARLLDARRWQLLRLQYLGESVGAAAARRSLLDVVMAHRSAFEQDHPDFPVWLEEQLQREEEERLRAAEERERLKAERAAERAAARAEAAGGGAEGAASGDAAATAAAAGEATAAAAGEATAAAAGEAAAAAAPEAGPAAAAAVEQGQTGASAAQQ</sequence>
<feature type="compositionally biased region" description="Basic and acidic residues" evidence="2">
    <location>
        <begin position="545"/>
        <end position="554"/>
    </location>
</feature>